<protein>
    <recommendedName>
        <fullName evidence="2">Single-stranded DNA-binding protein</fullName>
    </recommendedName>
</protein>
<organism evidence="1">
    <name type="scientific">marine sediment metagenome</name>
    <dbReference type="NCBI Taxonomy" id="412755"/>
    <lineage>
        <taxon>unclassified sequences</taxon>
        <taxon>metagenomes</taxon>
        <taxon>ecological metagenomes</taxon>
    </lineage>
</organism>
<dbReference type="AlphaFoldDB" id="X0TLT9"/>
<dbReference type="EMBL" id="BARS01009608">
    <property type="protein sequence ID" value="GAF77040.1"/>
    <property type="molecule type" value="Genomic_DNA"/>
</dbReference>
<comment type="caution">
    <text evidence="1">The sequence shown here is derived from an EMBL/GenBank/DDBJ whole genome shotgun (WGS) entry which is preliminary data.</text>
</comment>
<accession>X0TLT9</accession>
<dbReference type="SUPFAM" id="SSF50249">
    <property type="entry name" value="Nucleic acid-binding proteins"/>
    <property type="match status" value="1"/>
</dbReference>
<evidence type="ECO:0008006" key="2">
    <source>
        <dbReference type="Google" id="ProtNLM"/>
    </source>
</evidence>
<evidence type="ECO:0000313" key="1">
    <source>
        <dbReference type="EMBL" id="GAF77040.1"/>
    </source>
</evidence>
<reference evidence="1" key="1">
    <citation type="journal article" date="2014" name="Front. Microbiol.">
        <title>High frequency of phylogenetically diverse reductive dehalogenase-homologous genes in deep subseafloor sedimentary metagenomes.</title>
        <authorList>
            <person name="Kawai M."/>
            <person name="Futagami T."/>
            <person name="Toyoda A."/>
            <person name="Takaki Y."/>
            <person name="Nishi S."/>
            <person name="Hori S."/>
            <person name="Arai W."/>
            <person name="Tsubouchi T."/>
            <person name="Morono Y."/>
            <person name="Uchiyama I."/>
            <person name="Ito T."/>
            <person name="Fujiyama A."/>
            <person name="Inagaki F."/>
            <person name="Takami H."/>
        </authorList>
    </citation>
    <scope>NUCLEOTIDE SEQUENCE</scope>
    <source>
        <strain evidence="1">Expedition CK06-06</strain>
    </source>
</reference>
<dbReference type="Gene3D" id="2.40.50.140">
    <property type="entry name" value="Nucleic acid-binding proteins"/>
    <property type="match status" value="1"/>
</dbReference>
<sequence length="108" mass="12984">MNYSHFLIKITSKPEHSFFDNDIIYTEFVGKFYQFRDNKYTLCKISIWGNLAYDILRYYQINDYLIVEGYLCSQKSNFEELDMKTSIEISACKAYPYALKKVRQKIKK</sequence>
<gene>
    <name evidence="1" type="ORF">S01H1_18030</name>
</gene>
<proteinExistence type="predicted"/>
<name>X0TLT9_9ZZZZ</name>
<dbReference type="InterPro" id="IPR012340">
    <property type="entry name" value="NA-bd_OB-fold"/>
</dbReference>